<feature type="region of interest" description="Disordered" evidence="3">
    <location>
        <begin position="1"/>
        <end position="21"/>
    </location>
</feature>
<dbReference type="RefSeq" id="WP_344564757.1">
    <property type="nucleotide sequence ID" value="NZ_BAAARJ010000006.1"/>
</dbReference>
<sequence length="314" mass="30984">MAPTGSAKGTGADTAATAGTTRTAASAPHVLVTGAARGIGRAVAGEFDHALAQRGPGGGVLSLVDRDGERLAGTARELAEAGPRPGEGGTVIATDSVDLSGAEGPAGAIARAWRARGPVDVLVNAAGAYPSIDMLEVTAEDWDRLFALNTRAPVLATAELARLAVASGRGASVVNISSGAALRARPGGGPYAATKAALETATRAAALELGPHGIRVNAVSPGFVAVDSDVNPVAPEYAAAVSANPLGRPGTPADIARAVRWIAGPEAAWITGEVLRVDGGSSTGASHLPRLWPPRAAAEHPAAATSDGDAPAPG</sequence>
<dbReference type="InterPro" id="IPR036291">
    <property type="entry name" value="NAD(P)-bd_dom_sf"/>
</dbReference>
<feature type="compositionally biased region" description="Low complexity" evidence="3">
    <location>
        <begin position="293"/>
        <end position="304"/>
    </location>
</feature>
<dbReference type="PANTHER" id="PTHR43639">
    <property type="entry name" value="OXIDOREDUCTASE, SHORT-CHAIN DEHYDROGENASE/REDUCTASE FAMILY (AFU_ORTHOLOGUE AFUA_5G02870)"/>
    <property type="match status" value="1"/>
</dbReference>
<reference evidence="6" key="1">
    <citation type="journal article" date="2019" name="Int. J. Syst. Evol. Microbiol.">
        <title>The Global Catalogue of Microorganisms (GCM) 10K type strain sequencing project: providing services to taxonomists for standard genome sequencing and annotation.</title>
        <authorList>
            <consortium name="The Broad Institute Genomics Platform"/>
            <consortium name="The Broad Institute Genome Sequencing Center for Infectious Disease"/>
            <person name="Wu L."/>
            <person name="Ma J."/>
        </authorList>
    </citation>
    <scope>NUCLEOTIDE SEQUENCE [LARGE SCALE GENOMIC DNA]</scope>
    <source>
        <strain evidence="6">JCM 16373</strain>
    </source>
</reference>
<name>A0ABP6CC95_9ACTN</name>
<dbReference type="InterPro" id="IPR002347">
    <property type="entry name" value="SDR_fam"/>
</dbReference>
<dbReference type="PRINTS" id="PR00080">
    <property type="entry name" value="SDRFAMILY"/>
</dbReference>
<evidence type="ECO:0000313" key="6">
    <source>
        <dbReference type="Proteomes" id="UP001501447"/>
    </source>
</evidence>
<dbReference type="EMBL" id="BAAARJ010000006">
    <property type="protein sequence ID" value="GAA2608599.1"/>
    <property type="molecule type" value="Genomic_DNA"/>
</dbReference>
<dbReference type="SMART" id="SM00822">
    <property type="entry name" value="PKS_KR"/>
    <property type="match status" value="1"/>
</dbReference>
<gene>
    <name evidence="5" type="ORF">GCM10009863_22490</name>
</gene>
<dbReference type="CDD" id="cd05233">
    <property type="entry name" value="SDR_c"/>
    <property type="match status" value="1"/>
</dbReference>
<dbReference type="PRINTS" id="PR00081">
    <property type="entry name" value="GDHRDH"/>
</dbReference>
<feature type="region of interest" description="Disordered" evidence="3">
    <location>
        <begin position="281"/>
        <end position="314"/>
    </location>
</feature>
<evidence type="ECO:0000256" key="2">
    <source>
        <dbReference type="ARBA" id="ARBA00023002"/>
    </source>
</evidence>
<dbReference type="Proteomes" id="UP001501447">
    <property type="component" value="Unassembled WGS sequence"/>
</dbReference>
<evidence type="ECO:0000256" key="3">
    <source>
        <dbReference type="SAM" id="MobiDB-lite"/>
    </source>
</evidence>
<dbReference type="PANTHER" id="PTHR43639:SF1">
    <property type="entry name" value="SHORT-CHAIN DEHYDROGENASE_REDUCTASE FAMILY PROTEIN"/>
    <property type="match status" value="1"/>
</dbReference>
<organism evidence="5 6">
    <name type="scientific">Streptomyces axinellae</name>
    <dbReference type="NCBI Taxonomy" id="552788"/>
    <lineage>
        <taxon>Bacteria</taxon>
        <taxon>Bacillati</taxon>
        <taxon>Actinomycetota</taxon>
        <taxon>Actinomycetes</taxon>
        <taxon>Kitasatosporales</taxon>
        <taxon>Streptomycetaceae</taxon>
        <taxon>Streptomyces</taxon>
    </lineage>
</organism>
<accession>A0ABP6CC95</accession>
<evidence type="ECO:0000313" key="5">
    <source>
        <dbReference type="EMBL" id="GAA2608599.1"/>
    </source>
</evidence>
<comment type="caution">
    <text evidence="5">The sequence shown here is derived from an EMBL/GenBank/DDBJ whole genome shotgun (WGS) entry which is preliminary data.</text>
</comment>
<keyword evidence="2" id="KW-0560">Oxidoreductase</keyword>
<keyword evidence="6" id="KW-1185">Reference proteome</keyword>
<evidence type="ECO:0000259" key="4">
    <source>
        <dbReference type="SMART" id="SM00822"/>
    </source>
</evidence>
<proteinExistence type="inferred from homology"/>
<feature type="domain" description="Ketoreductase" evidence="4">
    <location>
        <begin position="28"/>
        <end position="222"/>
    </location>
</feature>
<dbReference type="SUPFAM" id="SSF51735">
    <property type="entry name" value="NAD(P)-binding Rossmann-fold domains"/>
    <property type="match status" value="1"/>
</dbReference>
<evidence type="ECO:0000256" key="1">
    <source>
        <dbReference type="ARBA" id="ARBA00006484"/>
    </source>
</evidence>
<dbReference type="InterPro" id="IPR057326">
    <property type="entry name" value="KR_dom"/>
</dbReference>
<comment type="similarity">
    <text evidence="1">Belongs to the short-chain dehydrogenases/reductases (SDR) family.</text>
</comment>
<dbReference type="Gene3D" id="3.40.50.720">
    <property type="entry name" value="NAD(P)-binding Rossmann-like Domain"/>
    <property type="match status" value="1"/>
</dbReference>
<dbReference type="Pfam" id="PF13561">
    <property type="entry name" value="adh_short_C2"/>
    <property type="match status" value="1"/>
</dbReference>
<protein>
    <submittedName>
        <fullName evidence="5">SDR family oxidoreductase</fullName>
    </submittedName>
</protein>